<evidence type="ECO:0000259" key="9">
    <source>
        <dbReference type="PROSITE" id="PS50887"/>
    </source>
</evidence>
<dbReference type="SUPFAM" id="SSF55073">
    <property type="entry name" value="Nucleotide cyclase"/>
    <property type="match status" value="1"/>
</dbReference>
<evidence type="ECO:0000313" key="10">
    <source>
        <dbReference type="EMBL" id="MDV6226170.1"/>
    </source>
</evidence>
<comment type="catalytic activity">
    <reaction evidence="7">
        <text>2 GTP = 3',3'-c-di-GMP + 2 diphosphate</text>
        <dbReference type="Rhea" id="RHEA:24898"/>
        <dbReference type="ChEBI" id="CHEBI:33019"/>
        <dbReference type="ChEBI" id="CHEBI:37565"/>
        <dbReference type="ChEBI" id="CHEBI:58805"/>
        <dbReference type="EC" id="2.7.7.65"/>
    </reaction>
</comment>
<feature type="transmembrane region" description="Helical" evidence="8">
    <location>
        <begin position="108"/>
        <end position="130"/>
    </location>
</feature>
<evidence type="ECO:0000256" key="2">
    <source>
        <dbReference type="ARBA" id="ARBA00012528"/>
    </source>
</evidence>
<keyword evidence="11" id="KW-1185">Reference proteome</keyword>
<dbReference type="EMBL" id="JAWLIP010000003">
    <property type="protein sequence ID" value="MDV6226170.1"/>
    <property type="molecule type" value="Genomic_DNA"/>
</dbReference>
<name>A0ABU4AIV8_9HYPH</name>
<evidence type="ECO:0000256" key="5">
    <source>
        <dbReference type="ARBA" id="ARBA00022989"/>
    </source>
</evidence>
<feature type="transmembrane region" description="Helical" evidence="8">
    <location>
        <begin position="255"/>
        <end position="276"/>
    </location>
</feature>
<dbReference type="Pfam" id="PF05231">
    <property type="entry name" value="MASE1"/>
    <property type="match status" value="1"/>
</dbReference>
<evidence type="ECO:0000256" key="1">
    <source>
        <dbReference type="ARBA" id="ARBA00004651"/>
    </source>
</evidence>
<feature type="transmembrane region" description="Helical" evidence="8">
    <location>
        <begin position="178"/>
        <end position="195"/>
    </location>
</feature>
<dbReference type="GO" id="GO:0052621">
    <property type="term" value="F:diguanylate cyclase activity"/>
    <property type="evidence" value="ECO:0007669"/>
    <property type="project" value="UniProtKB-EC"/>
</dbReference>
<evidence type="ECO:0000313" key="11">
    <source>
        <dbReference type="Proteomes" id="UP001185659"/>
    </source>
</evidence>
<dbReference type="InterPro" id="IPR043128">
    <property type="entry name" value="Rev_trsase/Diguanyl_cyclase"/>
</dbReference>
<evidence type="ECO:0000256" key="3">
    <source>
        <dbReference type="ARBA" id="ARBA00022475"/>
    </source>
</evidence>
<evidence type="ECO:0000256" key="8">
    <source>
        <dbReference type="SAM" id="Phobius"/>
    </source>
</evidence>
<evidence type="ECO:0000256" key="6">
    <source>
        <dbReference type="ARBA" id="ARBA00023136"/>
    </source>
</evidence>
<dbReference type="InterPro" id="IPR007895">
    <property type="entry name" value="MASE1"/>
</dbReference>
<dbReference type="InterPro" id="IPR029787">
    <property type="entry name" value="Nucleotide_cyclase"/>
</dbReference>
<evidence type="ECO:0000256" key="4">
    <source>
        <dbReference type="ARBA" id="ARBA00022692"/>
    </source>
</evidence>
<accession>A0ABU4AIV8</accession>
<evidence type="ECO:0000256" key="7">
    <source>
        <dbReference type="ARBA" id="ARBA00034247"/>
    </source>
</evidence>
<feature type="transmembrane region" description="Helical" evidence="8">
    <location>
        <begin position="224"/>
        <end position="243"/>
    </location>
</feature>
<feature type="domain" description="GGDEF" evidence="9">
    <location>
        <begin position="319"/>
        <end position="453"/>
    </location>
</feature>
<dbReference type="InterPro" id="IPR050469">
    <property type="entry name" value="Diguanylate_Cyclase"/>
</dbReference>
<dbReference type="NCBIfam" id="TIGR00254">
    <property type="entry name" value="GGDEF"/>
    <property type="match status" value="1"/>
</dbReference>
<keyword evidence="5 8" id="KW-1133">Transmembrane helix</keyword>
<dbReference type="Proteomes" id="UP001185659">
    <property type="component" value="Unassembled WGS sequence"/>
</dbReference>
<keyword evidence="3" id="KW-1003">Cell membrane</keyword>
<keyword evidence="10" id="KW-0808">Transferase</keyword>
<dbReference type="EC" id="2.7.7.65" evidence="2"/>
<dbReference type="SMART" id="SM00267">
    <property type="entry name" value="GGDEF"/>
    <property type="match status" value="1"/>
</dbReference>
<dbReference type="PANTHER" id="PTHR45138:SF9">
    <property type="entry name" value="DIGUANYLATE CYCLASE DGCM-RELATED"/>
    <property type="match status" value="1"/>
</dbReference>
<dbReference type="InterPro" id="IPR000160">
    <property type="entry name" value="GGDEF_dom"/>
</dbReference>
<dbReference type="CDD" id="cd01949">
    <property type="entry name" value="GGDEF"/>
    <property type="match status" value="1"/>
</dbReference>
<dbReference type="PANTHER" id="PTHR45138">
    <property type="entry name" value="REGULATORY COMPONENTS OF SENSORY TRANSDUCTION SYSTEM"/>
    <property type="match status" value="1"/>
</dbReference>
<feature type="transmembrane region" description="Helical" evidence="8">
    <location>
        <begin position="142"/>
        <end position="166"/>
    </location>
</feature>
<sequence length="460" mass="49069">MPAALLIGAVVLCACLVGIYTRPVDFLATVWPANAIMLGMLLRFPATAKPFGWVMAALGFLAADLLTGSALFKTLILTAANLVGVGGAYFLLRRYSRDTIRLKTPESIPLMVAAIGFGAFLAGLVGAVANPVLFGGSSLGGWSFWFVTEFANYVAILPVMLTARWVSLPKSASRMDMLRLTLPALALVASCAVSVQIGGPGAIAFPVPALLWSAIVYPRFLTVLLTSIFSFWSLLALSAGYFPNVVDVTTESGLISMRLGVSLIALAPMMLASAMAKQKRLIGELSHLATHDTLSGVFNRGAFQEEAATAIRSLNCFSQPFAALMIDIDHFKAINDRYGHAAGDQVIAIAAARINTCLRRNDIVGRVGGEEFAVLLSKCRRSEALEVAERIRSVFAQTMTLNDDTISLTVTLSVGLAATEGASVDLDTLLEKADGALYRAKDLGRNRIEVHQAHRDEDAA</sequence>
<dbReference type="Pfam" id="PF00990">
    <property type="entry name" value="GGDEF"/>
    <property type="match status" value="1"/>
</dbReference>
<dbReference type="PROSITE" id="PS50887">
    <property type="entry name" value="GGDEF"/>
    <property type="match status" value="1"/>
</dbReference>
<reference evidence="10 11" key="1">
    <citation type="submission" date="2023-10" db="EMBL/GenBank/DDBJ databases">
        <authorList>
            <person name="Venkata Ramana C."/>
            <person name="Sasikala C."/>
            <person name="Dhurka M."/>
        </authorList>
    </citation>
    <scope>NUCLEOTIDE SEQUENCE [LARGE SCALE GENOMIC DNA]</scope>
    <source>
        <strain evidence="10 11">KCTC 32151</strain>
    </source>
</reference>
<gene>
    <name evidence="10" type="ORF">R2G56_07710</name>
</gene>
<dbReference type="RefSeq" id="WP_317560909.1">
    <property type="nucleotide sequence ID" value="NZ_JAWLIP010000003.1"/>
</dbReference>
<protein>
    <recommendedName>
        <fullName evidence="2">diguanylate cyclase</fullName>
        <ecNumber evidence="2">2.7.7.65</ecNumber>
    </recommendedName>
</protein>
<organism evidence="10 11">
    <name type="scientific">Nitratireductor aquimarinus</name>
    <dbReference type="NCBI Taxonomy" id="889300"/>
    <lineage>
        <taxon>Bacteria</taxon>
        <taxon>Pseudomonadati</taxon>
        <taxon>Pseudomonadota</taxon>
        <taxon>Alphaproteobacteria</taxon>
        <taxon>Hyphomicrobiales</taxon>
        <taxon>Phyllobacteriaceae</taxon>
        <taxon>Nitratireductor</taxon>
    </lineage>
</organism>
<feature type="transmembrane region" description="Helical" evidence="8">
    <location>
        <begin position="28"/>
        <end position="44"/>
    </location>
</feature>
<keyword evidence="4 8" id="KW-0812">Transmembrane</keyword>
<feature type="transmembrane region" description="Helical" evidence="8">
    <location>
        <begin position="74"/>
        <end position="92"/>
    </location>
</feature>
<keyword evidence="10" id="KW-0548">Nucleotidyltransferase</keyword>
<dbReference type="Gene3D" id="3.30.70.270">
    <property type="match status" value="1"/>
</dbReference>
<keyword evidence="6 8" id="KW-0472">Membrane</keyword>
<proteinExistence type="predicted"/>
<comment type="caution">
    <text evidence="10">The sequence shown here is derived from an EMBL/GenBank/DDBJ whole genome shotgun (WGS) entry which is preliminary data.</text>
</comment>
<comment type="subcellular location">
    <subcellularLocation>
        <location evidence="1">Cell membrane</location>
        <topology evidence="1">Multi-pass membrane protein</topology>
    </subcellularLocation>
</comment>